<reference evidence="2" key="1">
    <citation type="submission" date="2020-05" db="EMBL/GenBank/DDBJ databases">
        <authorList>
            <person name="Chiriac C."/>
            <person name="Salcher M."/>
            <person name="Ghai R."/>
            <person name="Kavagutti S V."/>
        </authorList>
    </citation>
    <scope>NUCLEOTIDE SEQUENCE</scope>
</reference>
<feature type="compositionally biased region" description="Polar residues" evidence="1">
    <location>
        <begin position="1514"/>
        <end position="1528"/>
    </location>
</feature>
<proteinExistence type="predicted"/>
<evidence type="ECO:0000313" key="2">
    <source>
        <dbReference type="EMBL" id="CAB4223351.1"/>
    </source>
</evidence>
<dbReference type="EMBL" id="LR797531">
    <property type="protein sequence ID" value="CAB4223351.1"/>
    <property type="molecule type" value="Genomic_DNA"/>
</dbReference>
<feature type="region of interest" description="Disordered" evidence="1">
    <location>
        <begin position="1057"/>
        <end position="1105"/>
    </location>
</feature>
<name>A0A6J5T8D8_9CAUD</name>
<organism evidence="2">
    <name type="scientific">uncultured Caudovirales phage</name>
    <dbReference type="NCBI Taxonomy" id="2100421"/>
    <lineage>
        <taxon>Viruses</taxon>
        <taxon>Duplodnaviria</taxon>
        <taxon>Heunggongvirae</taxon>
        <taxon>Uroviricota</taxon>
        <taxon>Caudoviricetes</taxon>
        <taxon>Peduoviridae</taxon>
        <taxon>Maltschvirus</taxon>
        <taxon>Maltschvirus maltsch</taxon>
    </lineage>
</organism>
<protein>
    <recommendedName>
        <fullName evidence="3">Large polyvalent protein associated domain-containing protein</fullName>
    </recommendedName>
</protein>
<evidence type="ECO:0000256" key="1">
    <source>
        <dbReference type="SAM" id="MobiDB-lite"/>
    </source>
</evidence>
<accession>A0A6J5T8D8</accession>
<feature type="region of interest" description="Disordered" evidence="1">
    <location>
        <begin position="1495"/>
        <end position="1570"/>
    </location>
</feature>
<feature type="compositionally biased region" description="Low complexity" evidence="1">
    <location>
        <begin position="1529"/>
        <end position="1541"/>
    </location>
</feature>
<sequence>MSLDLYQDQLVENVGQLTPTTELEPNFWEGFGTGVAKLPMRAGAAAYRTGAIALSTIPLATEKAYNAVTGKTSTLMSDRFFKSMDDVGTSAVDYWTPKANEVGLAGQMVGSLLSILPVGPIAALSAQDVGVDLVKQGVSPGKAAAVGGVQAAGLLAGMWMPMLGTNLWQRALVGGAGANVAQGFVTAAASETILAGTPAKDMYDAFSLKDRAIDAVLGLHFGVAAHLIPGWRQESEHAWRVVADWAKGMSPSEVASVATLREAQHLNADSTPGIPVGPQDIEAHVQRMRTAIDQMVKGEPVNIENIKTPGPQTPSRVVIYRGEVPRAPGFDPSGQGIGQFWTRDRAMAERFANGEGGTLQGATVSSDANHLVLTDFLGKEGEANNITRTAPNEEGLATLERILGDRGKVVADEIRAGTDTESALQPEDMAKIKAAGIDVVTGSNIEGTTDYVLNPRALEPIRPDTGEPLFAPDEARRTEQMMNAATLLNEANTVRREEGIPRLADAALAVPNDLENAPHELQARHIGEAITQRLRNLEIDAEQAQANGAIWQAFFKTAADKYGVSPAELLRQYGIDVQRMNSAENLPDALMQRQRHITDSPEFKEWFADSKVTKPDGTPELAIHLTNADITQFSHEAQAAARLSKYDAETGRHTDPTGYTTEYGREFVFPENGFFFFVGEHPPTVGNRTIAMPVHLSIKNPLDLTKPISPADAKAAIEFLQKNSNEEPTPGQAGHTVRGDKVGGLRNAKANGITPKQLWDIINDNTFTRRGLLWDEMLKAMGKDGLIMEANSSGTSLLEANRGRGDGKVYKVAVALRPEQIKSAIGNRGTFDPTNPNILFQKGEQPLMDREGAPPRRGLDDEHIQRTLQSMADHEAGWETVGGKLDIARLVKEYGPDAIDEHGRPTKLGVVAFTSWIPRAEWWLTRPGHPGRGLNEAKTQEAVRKALAGEKMNKLERDTVDHMVDVINERLAAEHELGEDRWNKVADAAYGEGMDPTTQNVVDTDLLAKAMKANPEAIMAVDEALTAKYGDSPSAADQAAWDAELMAEARRVLNEAGEGQAVPQTETGQAGARQADDAGRGQGEPSRTIPSDIAPGETYYHGTRSDIDGLEGTVYLTNDPREAGSFARGEIPGTGRADNTAEPTVVHVAPKGHIQVKDVNDIVNDAVMNDEDVDVVVARELATAKKEAYGAIAFMHPGINTDEFVALVPTFPREWEVQTKGNASDRTLYQRDEPDTWYYSELAKQLNAAQMKAAPAKGWLDYLKSLPQKGVKADEIKWSGLEEWLTLEQETIAQKPWALFDLKKAVAARFETEPEARAAANNAGEGFTVAMSKTVTKEQITDYLAGNGVRVQEVMLGEEPTAPRGSITFDAGKTVIRLFETANASTFAHESAHLFLQMTRDLAMKEGVPPAAMQDWATLAGWLKLEGGEIPVAAHEQFARGWEKYLQEGVAPNEALKGVFQRFRDWLLQVYQNLTSRGLDVELTDEVRGVMGRMLDSQAKDPSPIQAPGATRAETATNPSTQTEQGQGAQPAPADTASAAPGDNLAGEGKTSSSPDAGKTPGEPAGKPDMVANEANRIAAERPDIRIRVGTEADGSARYMTAADLLATAKAEANQQREQVGLIAAAAECLLGTM</sequence>
<gene>
    <name evidence="2" type="ORF">UFOVP1670_28</name>
</gene>
<evidence type="ECO:0008006" key="3">
    <source>
        <dbReference type="Google" id="ProtNLM"/>
    </source>
</evidence>